<dbReference type="EMBL" id="GEZM01016440">
    <property type="protein sequence ID" value="JAV91274.1"/>
    <property type="molecule type" value="Transcribed_RNA"/>
</dbReference>
<dbReference type="PANTHER" id="PTHR47595">
    <property type="entry name" value="HEAT SHOCK 70 KDA PROTEIN 14"/>
    <property type="match status" value="1"/>
</dbReference>
<dbReference type="Pfam" id="PF13837">
    <property type="entry name" value="Myb_DNA-bind_4"/>
    <property type="match status" value="1"/>
</dbReference>
<accession>A0A1Y1N057</accession>
<organism evidence="3">
    <name type="scientific">Photinus pyralis</name>
    <name type="common">Common eastern firefly</name>
    <name type="synonym">Lampyris pyralis</name>
    <dbReference type="NCBI Taxonomy" id="7054"/>
    <lineage>
        <taxon>Eukaryota</taxon>
        <taxon>Metazoa</taxon>
        <taxon>Ecdysozoa</taxon>
        <taxon>Arthropoda</taxon>
        <taxon>Hexapoda</taxon>
        <taxon>Insecta</taxon>
        <taxon>Pterygota</taxon>
        <taxon>Neoptera</taxon>
        <taxon>Endopterygota</taxon>
        <taxon>Coleoptera</taxon>
        <taxon>Polyphaga</taxon>
        <taxon>Elateriformia</taxon>
        <taxon>Elateroidea</taxon>
        <taxon>Lampyridae</taxon>
        <taxon>Lampyrinae</taxon>
        <taxon>Photinus</taxon>
    </lineage>
</organism>
<dbReference type="AlphaFoldDB" id="A0A1Y1N057"/>
<feature type="region of interest" description="Disordered" evidence="1">
    <location>
        <begin position="179"/>
        <end position="227"/>
    </location>
</feature>
<evidence type="ECO:0000259" key="2">
    <source>
        <dbReference type="Pfam" id="PF13837"/>
    </source>
</evidence>
<name>A0A1Y1N057_PHOPY</name>
<feature type="compositionally biased region" description="Polar residues" evidence="1">
    <location>
        <begin position="179"/>
        <end position="205"/>
    </location>
</feature>
<feature type="compositionally biased region" description="Basic and acidic residues" evidence="1">
    <location>
        <begin position="213"/>
        <end position="227"/>
    </location>
</feature>
<evidence type="ECO:0000256" key="1">
    <source>
        <dbReference type="SAM" id="MobiDB-lite"/>
    </source>
</evidence>
<feature type="domain" description="Myb/SANT-like DNA-binding" evidence="2">
    <location>
        <begin position="83"/>
        <end position="167"/>
    </location>
</feature>
<proteinExistence type="predicted"/>
<evidence type="ECO:0000313" key="3">
    <source>
        <dbReference type="EMBL" id="JAV91274.1"/>
    </source>
</evidence>
<feature type="region of interest" description="Disordered" evidence="1">
    <location>
        <begin position="55"/>
        <end position="74"/>
    </location>
</feature>
<dbReference type="PANTHER" id="PTHR47595:SF1">
    <property type="entry name" value="MYB_SANT-LIKE DNA-BINDING DOMAIN-CONTAINING PROTEIN"/>
    <property type="match status" value="1"/>
</dbReference>
<dbReference type="InterPro" id="IPR044822">
    <property type="entry name" value="Myb_DNA-bind_4"/>
</dbReference>
<sequence>MFCQFPFTKMTTLSLYHDGQLVELIVSAEDAERAQNDMQFAAKLLNAGLSETAAEEESIVSPEEESIVSPEDVDRGDGGSLYRWTTPSILLLLETYRSYESQFTDGRQPQKKVWDKVAEILNNNVTGMQCAAKLRSLKKTYKSIKDHNAKSGNDKRTWKFFDLMDEIFSKRAWCNPVAVTSSSDTDVKPQDNTSAPSTSKPSTNVLMAKRLRQKDEHEEARAKRHKERLEMDHKFLAVLEKLANK</sequence>
<dbReference type="Gene3D" id="1.10.10.60">
    <property type="entry name" value="Homeodomain-like"/>
    <property type="match status" value="1"/>
</dbReference>
<reference evidence="3" key="1">
    <citation type="journal article" date="2016" name="Sci. Rep.">
        <title>Molecular characterization of firefly nuptial gifts: a multi-omics approach sheds light on postcopulatory sexual selection.</title>
        <authorList>
            <person name="Al-Wathiqui N."/>
            <person name="Fallon T.R."/>
            <person name="South A."/>
            <person name="Weng J.K."/>
            <person name="Lewis S.M."/>
        </authorList>
    </citation>
    <scope>NUCLEOTIDE SEQUENCE</scope>
</reference>
<feature type="compositionally biased region" description="Acidic residues" evidence="1">
    <location>
        <begin position="55"/>
        <end position="66"/>
    </location>
</feature>
<protein>
    <recommendedName>
        <fullName evidence="2">Myb/SANT-like DNA-binding domain-containing protein</fullName>
    </recommendedName>
</protein>